<feature type="domain" description="DUF5117" evidence="3">
    <location>
        <begin position="85"/>
        <end position="277"/>
    </location>
</feature>
<protein>
    <submittedName>
        <fullName evidence="4">Peptidase</fullName>
    </submittedName>
</protein>
<name>A0A5S3V964_9GAMM</name>
<dbReference type="OrthoDB" id="9776599at2"/>
<dbReference type="Pfam" id="PF16313">
    <property type="entry name" value="DUF4953"/>
    <property type="match status" value="1"/>
</dbReference>
<sequence>MQKSKLLPYILCTLLGAMITQAHAAIKSIDEFTDKLNHFPGYYSFFADNHSGKIYLDVDKFKQPFLLQHSLPYGVGSNDIGLDRGQLGGTYMVQFERFGDKVMLRALNTYYQASSNNAAEQQSVKEAFASSVLHGFKVVAEDNDSVLVDYTPYLLTDVHGVSRTLAARKQGSFSLDSARSAVFMPRSKAFVDNTELEALLTFKGKNPGEYVRQVSADPHVLTVHQHHSLVKLPDSNYTPRKFHPQSGFWSIEHKDYSAPLSKSMFVRYIPRHRLAKKDPTQAVSEPVKPIIYYLDPGVPEPVKTALLEGAQWWDEAFVAAGYKNAFQVKMLPAHADPMDIRYNVIQWVHRATRGWSYGASVIDPRTGEIIKGHVTLGSLRVRQDILIAQALATPFAKGDEVTKNLHAMALDRIRQLSAHEIGHTLGIAHNFSASAKERASVMDYPHPLVGFDGQGKLDITQGYAKGMGDWDKQVVKYGYSDFGANDEAQALAAILADNRAQGLEFISDRDARAQGGAHPTAHLWDNGNDPSAELLRVLDVRKQALSTFGITNLKQGEALSQLEEKLVPLYLFHRFQVESAVKLIGGVDYDYEVRGEQPVKGAQVVPKAQQQQALAAMLATLEVGALQIPESILAILPPKAYGESKTRESVYGRTGLTFDAMALPEASANHTLKLLFNSQRLNRIAQQGARSPSALSLDDLLSQTYDHIFNNKEQLAMGKKLAQRVQFLTAKKLADLSISEQVDPEVQAQLRFYLTQLVEEYTQSGLFNDVSKGESAFKQFLSEHVQYFLASGQWPVNYKAIKTPPGSPI</sequence>
<dbReference type="RefSeq" id="WP_138591672.1">
    <property type="nucleotide sequence ID" value="NZ_PNBX01000037.1"/>
</dbReference>
<dbReference type="CDD" id="cd04276">
    <property type="entry name" value="ZnMc_MMP_like_2"/>
    <property type="match status" value="1"/>
</dbReference>
<dbReference type="InterPro" id="IPR032534">
    <property type="entry name" value="EcxA_zinc-bd"/>
</dbReference>
<organism evidence="4 5">
    <name type="scientific">Pseudoalteromonas aurantia</name>
    <dbReference type="NCBI Taxonomy" id="43654"/>
    <lineage>
        <taxon>Bacteria</taxon>
        <taxon>Pseudomonadati</taxon>
        <taxon>Pseudomonadota</taxon>
        <taxon>Gammaproteobacteria</taxon>
        <taxon>Alteromonadales</taxon>
        <taxon>Pseudoalteromonadaceae</taxon>
        <taxon>Pseudoalteromonas</taxon>
    </lineage>
</organism>
<comment type="caution">
    <text evidence="4">The sequence shown here is derived from an EMBL/GenBank/DDBJ whole genome shotgun (WGS) entry which is preliminary data.</text>
</comment>
<accession>A0A5S3V964</accession>
<reference evidence="5" key="2">
    <citation type="submission" date="2019-06" db="EMBL/GenBank/DDBJ databases">
        <title>Co-occurence of chitin degradation, pigmentation and bioactivity in marine Pseudoalteromonas.</title>
        <authorList>
            <person name="Sonnenschein E.C."/>
            <person name="Bech P.K."/>
        </authorList>
    </citation>
    <scope>NUCLEOTIDE SEQUENCE [LARGE SCALE GENOMIC DNA]</scope>
    <source>
        <strain evidence="5">S3790</strain>
    </source>
</reference>
<evidence type="ECO:0000313" key="4">
    <source>
        <dbReference type="EMBL" id="TMO68429.1"/>
    </source>
</evidence>
<dbReference type="InterPro" id="IPR034032">
    <property type="entry name" value="Zn_MMP-like_bac"/>
</dbReference>
<dbReference type="Gene3D" id="3.40.390.10">
    <property type="entry name" value="Collagenase (Catalytic Domain)"/>
    <property type="match status" value="1"/>
</dbReference>
<evidence type="ECO:0000313" key="5">
    <source>
        <dbReference type="Proteomes" id="UP000307217"/>
    </source>
</evidence>
<feature type="signal peptide" evidence="1">
    <location>
        <begin position="1"/>
        <end position="24"/>
    </location>
</feature>
<proteinExistence type="predicted"/>
<dbReference type="AlphaFoldDB" id="A0A5S3V964"/>
<dbReference type="EMBL" id="PNBX01000037">
    <property type="protein sequence ID" value="TMO68429.1"/>
    <property type="molecule type" value="Genomic_DNA"/>
</dbReference>
<evidence type="ECO:0000256" key="1">
    <source>
        <dbReference type="SAM" id="SignalP"/>
    </source>
</evidence>
<evidence type="ECO:0000259" key="2">
    <source>
        <dbReference type="Pfam" id="PF16313"/>
    </source>
</evidence>
<dbReference type="PANTHER" id="PTHR38478:SF1">
    <property type="entry name" value="ZINC DEPENDENT METALLOPROTEASE DOMAIN LIPOPROTEIN"/>
    <property type="match status" value="1"/>
</dbReference>
<dbReference type="Pfam" id="PF17148">
    <property type="entry name" value="DUF5117"/>
    <property type="match status" value="1"/>
</dbReference>
<dbReference type="PANTHER" id="PTHR38478">
    <property type="entry name" value="PEPTIDASE M1A AND M12B"/>
    <property type="match status" value="1"/>
</dbReference>
<keyword evidence="1" id="KW-0732">Signal</keyword>
<gene>
    <name evidence="4" type="ORF">CWC19_09575</name>
</gene>
<dbReference type="InterPro" id="IPR033413">
    <property type="entry name" value="DUF5117"/>
</dbReference>
<reference evidence="4 5" key="1">
    <citation type="submission" date="2018-01" db="EMBL/GenBank/DDBJ databases">
        <authorList>
            <person name="Paulsen S."/>
            <person name="Gram L.K."/>
        </authorList>
    </citation>
    <scope>NUCLEOTIDE SEQUENCE [LARGE SCALE GENOMIC DNA]</scope>
    <source>
        <strain evidence="4 5">S3790</strain>
    </source>
</reference>
<dbReference type="Proteomes" id="UP000307217">
    <property type="component" value="Unassembled WGS sequence"/>
</dbReference>
<feature type="chain" id="PRO_5024283863" evidence="1">
    <location>
        <begin position="25"/>
        <end position="809"/>
    </location>
</feature>
<feature type="domain" description="EcxA zinc-binding" evidence="2">
    <location>
        <begin position="406"/>
        <end position="713"/>
    </location>
</feature>
<dbReference type="InterPro" id="IPR024079">
    <property type="entry name" value="MetalloPept_cat_dom_sf"/>
</dbReference>
<evidence type="ECO:0000259" key="3">
    <source>
        <dbReference type="Pfam" id="PF17148"/>
    </source>
</evidence>
<dbReference type="GO" id="GO:0008237">
    <property type="term" value="F:metallopeptidase activity"/>
    <property type="evidence" value="ECO:0007669"/>
    <property type="project" value="InterPro"/>
</dbReference>
<dbReference type="SUPFAM" id="SSF55486">
    <property type="entry name" value="Metalloproteases ('zincins'), catalytic domain"/>
    <property type="match status" value="1"/>
</dbReference>